<dbReference type="EMBL" id="BGPR01015528">
    <property type="protein sequence ID" value="GBN69636.1"/>
    <property type="molecule type" value="Genomic_DNA"/>
</dbReference>
<dbReference type="AlphaFoldDB" id="A0A4Y2R3P8"/>
<evidence type="ECO:0000313" key="4">
    <source>
        <dbReference type="EMBL" id="GBN69925.1"/>
    </source>
</evidence>
<name>A0A4Y2R3P8_ARAVE</name>
<organism evidence="4 5">
    <name type="scientific">Araneus ventricosus</name>
    <name type="common">Orbweaver spider</name>
    <name type="synonym">Epeira ventricosa</name>
    <dbReference type="NCBI Taxonomy" id="182803"/>
    <lineage>
        <taxon>Eukaryota</taxon>
        <taxon>Metazoa</taxon>
        <taxon>Ecdysozoa</taxon>
        <taxon>Arthropoda</taxon>
        <taxon>Chelicerata</taxon>
        <taxon>Arachnida</taxon>
        <taxon>Araneae</taxon>
        <taxon>Araneomorphae</taxon>
        <taxon>Entelegynae</taxon>
        <taxon>Araneoidea</taxon>
        <taxon>Araneidae</taxon>
        <taxon>Araneus</taxon>
    </lineage>
</organism>
<dbReference type="Proteomes" id="UP000499080">
    <property type="component" value="Unassembled WGS sequence"/>
</dbReference>
<evidence type="ECO:0000313" key="1">
    <source>
        <dbReference type="EMBL" id="GBN69576.1"/>
    </source>
</evidence>
<dbReference type="EMBL" id="BGPR01015607">
    <property type="protein sequence ID" value="GBN69920.1"/>
    <property type="molecule type" value="Genomic_DNA"/>
</dbReference>
<dbReference type="EMBL" id="BGPR01015519">
    <property type="protein sequence ID" value="GBN69576.1"/>
    <property type="molecule type" value="Genomic_DNA"/>
</dbReference>
<comment type="caution">
    <text evidence="4">The sequence shown here is derived from an EMBL/GenBank/DDBJ whole genome shotgun (WGS) entry which is preliminary data.</text>
</comment>
<evidence type="ECO:0000313" key="2">
    <source>
        <dbReference type="EMBL" id="GBN69636.1"/>
    </source>
</evidence>
<gene>
    <name evidence="4" type="ORF">AVEN_167869_1</name>
    <name evidence="2" type="ORF">AVEN_191649_1</name>
    <name evidence="1" type="ORF">AVEN_213752_1</name>
    <name evidence="3" type="ORF">AVEN_31827_1</name>
</gene>
<reference evidence="4 5" key="1">
    <citation type="journal article" date="2019" name="Sci. Rep.">
        <title>Orb-weaving spider Araneus ventricosus genome elucidates the spidroin gene catalogue.</title>
        <authorList>
            <person name="Kono N."/>
            <person name="Nakamura H."/>
            <person name="Ohtoshi R."/>
            <person name="Moran D.A.P."/>
            <person name="Shinohara A."/>
            <person name="Yoshida Y."/>
            <person name="Fujiwara M."/>
            <person name="Mori M."/>
            <person name="Tomita M."/>
            <person name="Arakawa K."/>
        </authorList>
    </citation>
    <scope>NUCLEOTIDE SEQUENCE [LARGE SCALE GENOMIC DNA]</scope>
</reference>
<protein>
    <submittedName>
        <fullName evidence="4">Uncharacterized protein</fullName>
    </submittedName>
</protein>
<sequence length="164" mass="18778">MWMPQEKVQWFNRPQWFIEAKSDTHVPRWRLKQMGDLPLFMEDTAVSINDVYCSATDSETTTFGRFYTGKGCQAISQMSAFPEFTLRSRSVNCKHYPSILHFPPILMKITPPGACAKAWKVSESVAIQYQTRIVGWDCGSLPYCARNFSCTRVSDFVSMSQATH</sequence>
<dbReference type="EMBL" id="BGPR01015608">
    <property type="protein sequence ID" value="GBN69925.1"/>
    <property type="molecule type" value="Genomic_DNA"/>
</dbReference>
<proteinExistence type="predicted"/>
<evidence type="ECO:0000313" key="5">
    <source>
        <dbReference type="Proteomes" id="UP000499080"/>
    </source>
</evidence>
<evidence type="ECO:0000313" key="3">
    <source>
        <dbReference type="EMBL" id="GBN69920.1"/>
    </source>
</evidence>
<accession>A0A4Y2R3P8</accession>
<keyword evidence="5" id="KW-1185">Reference proteome</keyword>